<gene>
    <name evidence="10" type="ORF">ACFQQA_12980</name>
</gene>
<evidence type="ECO:0000313" key="10">
    <source>
        <dbReference type="EMBL" id="MFC7295635.1"/>
    </source>
</evidence>
<keyword evidence="6 7" id="KW-0472">Membrane</keyword>
<keyword evidence="3" id="KW-0547">Nucleotide-binding</keyword>
<evidence type="ECO:0000256" key="4">
    <source>
        <dbReference type="ARBA" id="ARBA00022840"/>
    </source>
</evidence>
<evidence type="ECO:0000259" key="9">
    <source>
        <dbReference type="PROSITE" id="PS50929"/>
    </source>
</evidence>
<keyword evidence="4 10" id="KW-0067">ATP-binding</keyword>
<evidence type="ECO:0000256" key="5">
    <source>
        <dbReference type="ARBA" id="ARBA00022989"/>
    </source>
</evidence>
<evidence type="ECO:0000256" key="3">
    <source>
        <dbReference type="ARBA" id="ARBA00022741"/>
    </source>
</evidence>
<evidence type="ECO:0000259" key="8">
    <source>
        <dbReference type="PROSITE" id="PS50893"/>
    </source>
</evidence>
<evidence type="ECO:0000256" key="6">
    <source>
        <dbReference type="ARBA" id="ARBA00023136"/>
    </source>
</evidence>
<evidence type="ECO:0000256" key="7">
    <source>
        <dbReference type="SAM" id="Phobius"/>
    </source>
</evidence>
<dbReference type="Pfam" id="PF00005">
    <property type="entry name" value="ABC_tran"/>
    <property type="match status" value="1"/>
</dbReference>
<dbReference type="PROSITE" id="PS50893">
    <property type="entry name" value="ABC_TRANSPORTER_2"/>
    <property type="match status" value="1"/>
</dbReference>
<dbReference type="GO" id="GO:0005524">
    <property type="term" value="F:ATP binding"/>
    <property type="evidence" value="ECO:0007669"/>
    <property type="project" value="UniProtKB-KW"/>
</dbReference>
<evidence type="ECO:0000256" key="2">
    <source>
        <dbReference type="ARBA" id="ARBA00022692"/>
    </source>
</evidence>
<dbReference type="SUPFAM" id="SSF90123">
    <property type="entry name" value="ABC transporter transmembrane region"/>
    <property type="match status" value="1"/>
</dbReference>
<dbReference type="RefSeq" id="WP_100688624.1">
    <property type="nucleotide sequence ID" value="NZ_JBHTBD010000005.1"/>
</dbReference>
<dbReference type="InterPro" id="IPR003593">
    <property type="entry name" value="AAA+_ATPase"/>
</dbReference>
<feature type="transmembrane region" description="Helical" evidence="7">
    <location>
        <begin position="77"/>
        <end position="102"/>
    </location>
</feature>
<protein>
    <submittedName>
        <fullName evidence="10">ABC transporter ATP-binding protein</fullName>
    </submittedName>
</protein>
<dbReference type="SUPFAM" id="SSF52540">
    <property type="entry name" value="P-loop containing nucleoside triphosphate hydrolases"/>
    <property type="match status" value="1"/>
</dbReference>
<feature type="domain" description="ABC transmembrane type-1" evidence="9">
    <location>
        <begin position="27"/>
        <end position="284"/>
    </location>
</feature>
<dbReference type="InterPro" id="IPR027417">
    <property type="entry name" value="P-loop_NTPase"/>
</dbReference>
<feature type="transmembrane region" description="Helical" evidence="7">
    <location>
        <begin position="182"/>
        <end position="200"/>
    </location>
</feature>
<feature type="transmembrane region" description="Helical" evidence="7">
    <location>
        <begin position="268"/>
        <end position="286"/>
    </location>
</feature>
<dbReference type="InterPro" id="IPR017871">
    <property type="entry name" value="ABC_transporter-like_CS"/>
</dbReference>
<accession>A0ABW2IY07</accession>
<evidence type="ECO:0000313" key="11">
    <source>
        <dbReference type="Proteomes" id="UP001596506"/>
    </source>
</evidence>
<proteinExistence type="predicted"/>
<dbReference type="InterPro" id="IPR003439">
    <property type="entry name" value="ABC_transporter-like_ATP-bd"/>
</dbReference>
<feature type="transmembrane region" description="Helical" evidence="7">
    <location>
        <begin position="157"/>
        <end position="176"/>
    </location>
</feature>
<dbReference type="Proteomes" id="UP001596506">
    <property type="component" value="Unassembled WGS sequence"/>
</dbReference>
<dbReference type="SMART" id="SM00382">
    <property type="entry name" value="AAA"/>
    <property type="match status" value="1"/>
</dbReference>
<feature type="transmembrane region" description="Helical" evidence="7">
    <location>
        <begin position="27"/>
        <end position="50"/>
    </location>
</feature>
<dbReference type="PROSITE" id="PS50929">
    <property type="entry name" value="ABC_TM1F"/>
    <property type="match status" value="1"/>
</dbReference>
<dbReference type="EMBL" id="JBHTBD010000005">
    <property type="protein sequence ID" value="MFC7295635.1"/>
    <property type="molecule type" value="Genomic_DNA"/>
</dbReference>
<sequence length="605" mass="67057">MYILNVIKTILSVLDARTRKKYIALQIVFLFSAFFQVVGIASIGPFISILSNPEVIHTNTILSRVYQQFGFETDLQFIVAAALGSLVLILVSNTIAAMTMWLSIRFSVSLGSSLQQKIYKNYLFKDYLFHKTENYTKKIATVSAQVPRFVYMLFQPFLLLTSQLFVVALILIGLLILDPLLAVIAGGIIGGSYLITYIMLRRKLAHHGAVISERNDKVQGILSESFIGIKDVKLDSLENRYINQFNKINVRGLKSQAFIALSGDLPKFVIESISFGAILVLALVLLTTQDDIRSVVPILSIYALAGYKLLPTMQQIYKSLSSLSGHGSVARVIKNRLNVTSTDTLVAEDIIRPMRINRVQLSEANFLYNPDSAPAVHNVSLTLNRGEIFSLVGHSGSGKSTLADLILGLLKLNSGKLIVNDEVLTSSDLASFRKKVGYVAQTIFILDDNVVNNVAFGVPEADIDMDRVRQALTLANADEFVDNLPNGIYSNLGQDGKLLSGGQRQRIGIARALYKQTDLLVLDEPTSALDMESEYKLMSTLNSLKENLIILIISHRPASIQMSDKIILMEKGRINAVETYNNLIKNNEKFRSMMKSNLDDRAGHL</sequence>
<organism evidence="10 11">
    <name type="scientific">Marinobacter aromaticivorans</name>
    <dbReference type="NCBI Taxonomy" id="1494078"/>
    <lineage>
        <taxon>Bacteria</taxon>
        <taxon>Pseudomonadati</taxon>
        <taxon>Pseudomonadota</taxon>
        <taxon>Gammaproteobacteria</taxon>
        <taxon>Pseudomonadales</taxon>
        <taxon>Marinobacteraceae</taxon>
        <taxon>Marinobacter</taxon>
    </lineage>
</organism>
<dbReference type="Gene3D" id="3.40.50.300">
    <property type="entry name" value="P-loop containing nucleotide triphosphate hydrolases"/>
    <property type="match status" value="1"/>
</dbReference>
<comment type="caution">
    <text evidence="10">The sequence shown here is derived from an EMBL/GenBank/DDBJ whole genome shotgun (WGS) entry which is preliminary data.</text>
</comment>
<evidence type="ECO:0000256" key="1">
    <source>
        <dbReference type="ARBA" id="ARBA00004651"/>
    </source>
</evidence>
<dbReference type="PANTHER" id="PTHR24221">
    <property type="entry name" value="ATP-BINDING CASSETTE SUB-FAMILY B"/>
    <property type="match status" value="1"/>
</dbReference>
<keyword evidence="5 7" id="KW-1133">Transmembrane helix</keyword>
<feature type="domain" description="ABC transporter" evidence="8">
    <location>
        <begin position="359"/>
        <end position="596"/>
    </location>
</feature>
<comment type="subcellular location">
    <subcellularLocation>
        <location evidence="1">Cell membrane</location>
        <topology evidence="1">Multi-pass membrane protein</topology>
    </subcellularLocation>
</comment>
<keyword evidence="2 7" id="KW-0812">Transmembrane</keyword>
<keyword evidence="11" id="KW-1185">Reference proteome</keyword>
<dbReference type="InterPro" id="IPR036640">
    <property type="entry name" value="ABC1_TM_sf"/>
</dbReference>
<reference evidence="11" key="1">
    <citation type="journal article" date="2019" name="Int. J. Syst. Evol. Microbiol.">
        <title>The Global Catalogue of Microorganisms (GCM) 10K type strain sequencing project: providing services to taxonomists for standard genome sequencing and annotation.</title>
        <authorList>
            <consortium name="The Broad Institute Genomics Platform"/>
            <consortium name="The Broad Institute Genome Sequencing Center for Infectious Disease"/>
            <person name="Wu L."/>
            <person name="Ma J."/>
        </authorList>
    </citation>
    <scope>NUCLEOTIDE SEQUENCE [LARGE SCALE GENOMIC DNA]</scope>
    <source>
        <strain evidence="11">CCUG 60559</strain>
    </source>
</reference>
<dbReference type="PROSITE" id="PS00211">
    <property type="entry name" value="ABC_TRANSPORTER_1"/>
    <property type="match status" value="1"/>
</dbReference>
<dbReference type="PANTHER" id="PTHR24221:SF632">
    <property type="entry name" value="ATP-DEPENDENT LIPID A-CORE FLIPPASE"/>
    <property type="match status" value="1"/>
</dbReference>
<name>A0ABW2IY07_9GAMM</name>
<dbReference type="InterPro" id="IPR011527">
    <property type="entry name" value="ABC1_TM_dom"/>
</dbReference>
<dbReference type="Gene3D" id="1.20.1560.10">
    <property type="entry name" value="ABC transporter type 1, transmembrane domain"/>
    <property type="match status" value="1"/>
</dbReference>
<dbReference type="InterPro" id="IPR039421">
    <property type="entry name" value="Type_1_exporter"/>
</dbReference>